<keyword evidence="1" id="KW-0812">Transmembrane</keyword>
<keyword evidence="1" id="KW-1133">Transmembrane helix</keyword>
<feature type="transmembrane region" description="Helical" evidence="1">
    <location>
        <begin position="402"/>
        <end position="425"/>
    </location>
</feature>
<feature type="transmembrane region" description="Helical" evidence="1">
    <location>
        <begin position="431"/>
        <end position="450"/>
    </location>
</feature>
<sequence>MFPAGVVLEITGGLHFSTASCIFLNAGGEFSPFCNYLPRPRRLRRGNARVQRSRGAPRSGLHRPVLDCDGLQGDVAGTGGCRHLARDDLGALRHRRGRGQRSLGWLGGPPCLLRDGRELEPRVDGVAGVRGRRLRGNFLHLLQDAELALELSHNALDLPQLLLLLGVPEASVEFSVDLIQHLLLVAQLLLYGGRRLGQVEGLARRVRMDLPRVLFKLHVLEENGRVRKECMQHPVADLHTGAQNNGHVLEVHLVVLLHADDVGHVHKHPGEQQPVRVRQLLYQPLNGFHALCFVFYAGRLLKLGAQLAGEHGVWQLPEELLQQARHDMRLVLAETQRLVAVAAGSQLLNLGFDPRHPVDALARHAMFFDVVDALPHERRKLHAVVRRVPLQGGQQGHAEDGVFGLFVLVLLLLLAELHLALFLFLGISVRVLLGFLGVLGFGSVLAVFALQRLLFLFFARKLEWCLTFFTLALGLIHLSIRTFPFKSNIAFVFLFFLVF</sequence>
<organism evidence="2">
    <name type="scientific">Ixodes ricinus</name>
    <name type="common">Common tick</name>
    <name type="synonym">Acarus ricinus</name>
    <dbReference type="NCBI Taxonomy" id="34613"/>
    <lineage>
        <taxon>Eukaryota</taxon>
        <taxon>Metazoa</taxon>
        <taxon>Ecdysozoa</taxon>
        <taxon>Arthropoda</taxon>
        <taxon>Chelicerata</taxon>
        <taxon>Arachnida</taxon>
        <taxon>Acari</taxon>
        <taxon>Parasitiformes</taxon>
        <taxon>Ixodida</taxon>
        <taxon>Ixodoidea</taxon>
        <taxon>Ixodidae</taxon>
        <taxon>Ixodinae</taxon>
        <taxon>Ixodes</taxon>
    </lineage>
</organism>
<reference evidence="2" key="1">
    <citation type="submission" date="2019-12" db="EMBL/GenBank/DDBJ databases">
        <title>An insight into the sialome of adult female Ixodes ricinus ticks feeding for 6 days.</title>
        <authorList>
            <person name="Perner J."/>
            <person name="Ribeiro J.M.C."/>
        </authorList>
    </citation>
    <scope>NUCLEOTIDE SEQUENCE</scope>
    <source>
        <strain evidence="2">Semi-engorged</strain>
        <tissue evidence="2">Salivary glands</tissue>
    </source>
</reference>
<proteinExistence type="predicted"/>
<keyword evidence="1" id="KW-0472">Membrane</keyword>
<dbReference type="EMBL" id="GIFC01017694">
    <property type="protein sequence ID" value="MXU99777.1"/>
    <property type="molecule type" value="Transcribed_RNA"/>
</dbReference>
<name>A0A6B0VBX1_IXORI</name>
<evidence type="ECO:0000313" key="2">
    <source>
        <dbReference type="EMBL" id="MXU99777.1"/>
    </source>
</evidence>
<dbReference type="AlphaFoldDB" id="A0A6B0VBX1"/>
<evidence type="ECO:0000256" key="1">
    <source>
        <dbReference type="SAM" id="Phobius"/>
    </source>
</evidence>
<protein>
    <submittedName>
        <fullName evidence="2">Uncharacterized protein</fullName>
    </submittedName>
</protein>
<accession>A0A6B0VBX1</accession>